<dbReference type="EMBL" id="QGKV02000649">
    <property type="protein sequence ID" value="KAF3577435.1"/>
    <property type="molecule type" value="Genomic_DNA"/>
</dbReference>
<evidence type="ECO:0000313" key="1">
    <source>
        <dbReference type="EMBL" id="KAF3577435.1"/>
    </source>
</evidence>
<dbReference type="Proteomes" id="UP000266723">
    <property type="component" value="Unassembled WGS sequence"/>
</dbReference>
<gene>
    <name evidence="1" type="ORF">DY000_02033390</name>
</gene>
<name>A0ABQ7DJC7_BRACR</name>
<evidence type="ECO:0008006" key="3">
    <source>
        <dbReference type="Google" id="ProtNLM"/>
    </source>
</evidence>
<comment type="caution">
    <text evidence="1">The sequence shown here is derived from an EMBL/GenBank/DDBJ whole genome shotgun (WGS) entry which is preliminary data.</text>
</comment>
<organism evidence="1 2">
    <name type="scientific">Brassica cretica</name>
    <name type="common">Mustard</name>
    <dbReference type="NCBI Taxonomy" id="69181"/>
    <lineage>
        <taxon>Eukaryota</taxon>
        <taxon>Viridiplantae</taxon>
        <taxon>Streptophyta</taxon>
        <taxon>Embryophyta</taxon>
        <taxon>Tracheophyta</taxon>
        <taxon>Spermatophyta</taxon>
        <taxon>Magnoliopsida</taxon>
        <taxon>eudicotyledons</taxon>
        <taxon>Gunneridae</taxon>
        <taxon>Pentapetalae</taxon>
        <taxon>rosids</taxon>
        <taxon>malvids</taxon>
        <taxon>Brassicales</taxon>
        <taxon>Brassicaceae</taxon>
        <taxon>Brassiceae</taxon>
        <taxon>Brassica</taxon>
    </lineage>
</organism>
<evidence type="ECO:0000313" key="2">
    <source>
        <dbReference type="Proteomes" id="UP000266723"/>
    </source>
</evidence>
<accession>A0ABQ7DJC7</accession>
<proteinExistence type="predicted"/>
<protein>
    <recommendedName>
        <fullName evidence="3">Serine-threonine/tyrosine-protein kinase catalytic domain-containing protein</fullName>
    </recommendedName>
</protein>
<reference evidence="1 2" key="1">
    <citation type="journal article" date="2020" name="BMC Genomics">
        <title>Intraspecific diversification of the crop wild relative Brassica cretica Lam. using demographic model selection.</title>
        <authorList>
            <person name="Kioukis A."/>
            <person name="Michalopoulou V.A."/>
            <person name="Briers L."/>
            <person name="Pirintsos S."/>
            <person name="Studholme D.J."/>
            <person name="Pavlidis P."/>
            <person name="Sarris P.F."/>
        </authorList>
    </citation>
    <scope>NUCLEOTIDE SEQUENCE [LARGE SCALE GENOMIC DNA]</scope>
    <source>
        <strain evidence="2">cv. PFS-1207/04</strain>
    </source>
</reference>
<sequence>MKLASVSILCASKQPVPGPPSFLDTFQARHIFNEMSAFEIMQERRNVVSWTAKGRLLSETQNNGIDVARNLFEVMSEKD</sequence>
<keyword evidence="2" id="KW-1185">Reference proteome</keyword>